<gene>
    <name evidence="7" type="ORF">BFN67_16520</name>
</gene>
<dbReference type="GO" id="GO:0043190">
    <property type="term" value="C:ATP-binding cassette (ABC) transporter complex"/>
    <property type="evidence" value="ECO:0007669"/>
    <property type="project" value="InterPro"/>
</dbReference>
<accession>A0A1V8RSB1</accession>
<dbReference type="GO" id="GO:0140359">
    <property type="term" value="F:ABC-type transporter activity"/>
    <property type="evidence" value="ECO:0007669"/>
    <property type="project" value="UniProtKB-ARBA"/>
</dbReference>
<dbReference type="SUPFAM" id="SSF50331">
    <property type="entry name" value="MOP-like"/>
    <property type="match status" value="1"/>
</dbReference>
<keyword evidence="5" id="KW-0067">ATP-binding</keyword>
<keyword evidence="3" id="KW-0813">Transport</keyword>
<dbReference type="PROSITE" id="PS50893">
    <property type="entry name" value="ABC_TRANSPORTER_2"/>
    <property type="match status" value="1"/>
</dbReference>
<reference evidence="7 8" key="1">
    <citation type="journal article" date="2016" name="Int. J. Syst. Evol. Microbiol.">
        <title>Pseudaminobacter manganicus sp. nov., isolated from sludge of a manganese mine.</title>
        <authorList>
            <person name="Li J."/>
            <person name="Huang J."/>
            <person name="Liao S."/>
            <person name="Wang G."/>
        </authorList>
    </citation>
    <scope>NUCLEOTIDE SEQUENCE [LARGE SCALE GENOMIC DNA]</scope>
    <source>
        <strain evidence="7 8">JH-7</strain>
    </source>
</reference>
<dbReference type="Pfam" id="PF08402">
    <property type="entry name" value="TOBE_2"/>
    <property type="match status" value="1"/>
</dbReference>
<evidence type="ECO:0000256" key="3">
    <source>
        <dbReference type="ARBA" id="ARBA00022448"/>
    </source>
</evidence>
<evidence type="ECO:0000313" key="7">
    <source>
        <dbReference type="EMBL" id="OQM76045.1"/>
    </source>
</evidence>
<dbReference type="InterPro" id="IPR003593">
    <property type="entry name" value="AAA+_ATPase"/>
</dbReference>
<dbReference type="GO" id="GO:0016887">
    <property type="term" value="F:ATP hydrolysis activity"/>
    <property type="evidence" value="ECO:0007669"/>
    <property type="project" value="InterPro"/>
</dbReference>
<comment type="subcellular location">
    <subcellularLocation>
        <location evidence="1">Cell inner membrane</location>
        <topology evidence="1">Peripheral membrane protein</topology>
    </subcellularLocation>
</comment>
<dbReference type="PANTHER" id="PTHR42781:SF4">
    <property type="entry name" value="SPERMIDINE_PUTRESCINE IMPORT ATP-BINDING PROTEIN POTA"/>
    <property type="match status" value="1"/>
</dbReference>
<dbReference type="InterPro" id="IPR017871">
    <property type="entry name" value="ABC_transporter-like_CS"/>
</dbReference>
<dbReference type="EMBL" id="MDET01000011">
    <property type="protein sequence ID" value="OQM76045.1"/>
    <property type="molecule type" value="Genomic_DNA"/>
</dbReference>
<sequence>MTGTQGSADAGSRERGATIEIKDLVIRYGTFTAVQGVSLSVAAGEHLTLLGPSGCGKTTTLRSIAGLERPTSGEIVVDGKPFFSSTQRIDVPTEKRGTSMVFQSYAIWPHMSVFDNVAYGLNVRGKDKATVAKAVREALDLAQMSAYADRPASRLSGGQQQRVALARAIAFSPRVVLFDEPLSNLDAKLRNEMREELRTLRDRLKITSVYVTHDQEEAFAISDKVVVMNGGRIEQIGSPQTIYARPANRFVADFVGSANIVQGRIAGAASAGAIKFEVDGFPIQALAPFAPTGSETSIAIRPAYVALTGKRPDPSAANVVPGTVTQRMFHGDFVQYRFECPLGTLAVRGSPAELLEPGSEAFAGLKPEHCVLIRD</sequence>
<dbReference type="Gene3D" id="3.40.50.300">
    <property type="entry name" value="P-loop containing nucleotide triphosphate hydrolases"/>
    <property type="match status" value="1"/>
</dbReference>
<dbReference type="Proteomes" id="UP000191905">
    <property type="component" value="Unassembled WGS sequence"/>
</dbReference>
<dbReference type="SMART" id="SM00382">
    <property type="entry name" value="AAA"/>
    <property type="match status" value="1"/>
</dbReference>
<comment type="similarity">
    <text evidence="2">Belongs to the ABC transporter superfamily.</text>
</comment>
<organism evidence="7 8">
    <name type="scientific">Manganibacter manganicus</name>
    <dbReference type="NCBI Taxonomy" id="1873176"/>
    <lineage>
        <taxon>Bacteria</taxon>
        <taxon>Pseudomonadati</taxon>
        <taxon>Pseudomonadota</taxon>
        <taxon>Alphaproteobacteria</taxon>
        <taxon>Hyphomicrobiales</taxon>
        <taxon>Phyllobacteriaceae</taxon>
        <taxon>Manganibacter</taxon>
    </lineage>
</organism>
<dbReference type="AlphaFoldDB" id="A0A1V8RSB1"/>
<dbReference type="InterPro" id="IPR027417">
    <property type="entry name" value="P-loop_NTPase"/>
</dbReference>
<dbReference type="PANTHER" id="PTHR42781">
    <property type="entry name" value="SPERMIDINE/PUTRESCINE IMPORT ATP-BINDING PROTEIN POTA"/>
    <property type="match status" value="1"/>
</dbReference>
<dbReference type="InterPro" id="IPR050093">
    <property type="entry name" value="ABC_SmlMolc_Importer"/>
</dbReference>
<proteinExistence type="inferred from homology"/>
<dbReference type="InterPro" id="IPR008995">
    <property type="entry name" value="Mo/tungstate-bd_C_term_dom"/>
</dbReference>
<comment type="caution">
    <text evidence="7">The sequence shown here is derived from an EMBL/GenBank/DDBJ whole genome shotgun (WGS) entry which is preliminary data.</text>
</comment>
<evidence type="ECO:0000313" key="8">
    <source>
        <dbReference type="Proteomes" id="UP000191905"/>
    </source>
</evidence>
<evidence type="ECO:0000256" key="2">
    <source>
        <dbReference type="ARBA" id="ARBA00005417"/>
    </source>
</evidence>
<dbReference type="OrthoDB" id="9802264at2"/>
<dbReference type="InterPro" id="IPR013611">
    <property type="entry name" value="Transp-assoc_OB_typ2"/>
</dbReference>
<dbReference type="SUPFAM" id="SSF52540">
    <property type="entry name" value="P-loop containing nucleoside triphosphate hydrolases"/>
    <property type="match status" value="1"/>
</dbReference>
<evidence type="ECO:0000256" key="4">
    <source>
        <dbReference type="ARBA" id="ARBA00022741"/>
    </source>
</evidence>
<protein>
    <recommendedName>
        <fullName evidence="6">ABC transporter domain-containing protein</fullName>
    </recommendedName>
</protein>
<evidence type="ECO:0000256" key="5">
    <source>
        <dbReference type="ARBA" id="ARBA00022840"/>
    </source>
</evidence>
<dbReference type="InterPro" id="IPR003439">
    <property type="entry name" value="ABC_transporter-like_ATP-bd"/>
</dbReference>
<dbReference type="Gene3D" id="2.40.50.100">
    <property type="match status" value="1"/>
</dbReference>
<evidence type="ECO:0000256" key="1">
    <source>
        <dbReference type="ARBA" id="ARBA00004417"/>
    </source>
</evidence>
<dbReference type="RefSeq" id="WP_080919229.1">
    <property type="nucleotide sequence ID" value="NZ_MDET01000011.1"/>
</dbReference>
<name>A0A1V8RSB1_9HYPH</name>
<keyword evidence="8" id="KW-1185">Reference proteome</keyword>
<dbReference type="FunFam" id="3.40.50.300:FF:000042">
    <property type="entry name" value="Maltose/maltodextrin ABC transporter, ATP-binding protein"/>
    <property type="match status" value="1"/>
</dbReference>
<dbReference type="Pfam" id="PF00005">
    <property type="entry name" value="ABC_tran"/>
    <property type="match status" value="1"/>
</dbReference>
<evidence type="ECO:0000259" key="6">
    <source>
        <dbReference type="PROSITE" id="PS50893"/>
    </source>
</evidence>
<dbReference type="PROSITE" id="PS00211">
    <property type="entry name" value="ABC_TRANSPORTER_1"/>
    <property type="match status" value="1"/>
</dbReference>
<feature type="domain" description="ABC transporter" evidence="6">
    <location>
        <begin position="19"/>
        <end position="255"/>
    </location>
</feature>
<dbReference type="GO" id="GO:0005524">
    <property type="term" value="F:ATP binding"/>
    <property type="evidence" value="ECO:0007669"/>
    <property type="project" value="UniProtKB-KW"/>
</dbReference>
<keyword evidence="4" id="KW-0547">Nucleotide-binding</keyword>
<dbReference type="STRING" id="1873176.BFN67_16520"/>